<dbReference type="EMBL" id="FXTP01000004">
    <property type="protein sequence ID" value="SMO52199.1"/>
    <property type="molecule type" value="Genomic_DNA"/>
</dbReference>
<dbReference type="InterPro" id="IPR058649">
    <property type="entry name" value="CzcB_C"/>
</dbReference>
<dbReference type="Proteomes" id="UP000317557">
    <property type="component" value="Unassembled WGS sequence"/>
</dbReference>
<dbReference type="Gene3D" id="2.40.420.20">
    <property type="match status" value="1"/>
</dbReference>
<dbReference type="PANTHER" id="PTHR30097:SF4">
    <property type="entry name" value="SLR6042 PROTEIN"/>
    <property type="match status" value="1"/>
</dbReference>
<dbReference type="InterPro" id="IPR058647">
    <property type="entry name" value="BSH_CzcB-like"/>
</dbReference>
<gene>
    <name evidence="5" type="ORF">SAMN06265219_1042</name>
</gene>
<dbReference type="Pfam" id="PF25973">
    <property type="entry name" value="BSH_CzcB"/>
    <property type="match status" value="1"/>
</dbReference>
<evidence type="ECO:0000313" key="6">
    <source>
        <dbReference type="Proteomes" id="UP000317557"/>
    </source>
</evidence>
<dbReference type="GO" id="GO:0022857">
    <property type="term" value="F:transmembrane transporter activity"/>
    <property type="evidence" value="ECO:0007669"/>
    <property type="project" value="InterPro"/>
</dbReference>
<dbReference type="Gene3D" id="2.40.50.100">
    <property type="match status" value="1"/>
</dbReference>
<dbReference type="Gene3D" id="1.10.287.470">
    <property type="entry name" value="Helix hairpin bin"/>
    <property type="match status" value="1"/>
</dbReference>
<evidence type="ECO:0000259" key="4">
    <source>
        <dbReference type="Pfam" id="PF25975"/>
    </source>
</evidence>
<accession>A0A521BYC0</accession>
<proteinExistence type="inferred from homology"/>
<dbReference type="NCBIfam" id="TIGR01730">
    <property type="entry name" value="RND_mfp"/>
    <property type="match status" value="1"/>
</dbReference>
<keyword evidence="6" id="KW-1185">Reference proteome</keyword>
<dbReference type="InterPro" id="IPR006143">
    <property type="entry name" value="RND_pump_MFP"/>
</dbReference>
<dbReference type="Pfam" id="PF25975">
    <property type="entry name" value="CzcB_C"/>
    <property type="match status" value="1"/>
</dbReference>
<dbReference type="InterPro" id="IPR051909">
    <property type="entry name" value="MFP_Cation_Efflux"/>
</dbReference>
<feature type="domain" description="CzcB-like barrel-sandwich hybrid" evidence="3">
    <location>
        <begin position="94"/>
        <end position="244"/>
    </location>
</feature>
<evidence type="ECO:0000313" key="5">
    <source>
        <dbReference type="EMBL" id="SMO52199.1"/>
    </source>
</evidence>
<evidence type="ECO:0000259" key="3">
    <source>
        <dbReference type="Pfam" id="PF25973"/>
    </source>
</evidence>
<dbReference type="PANTHER" id="PTHR30097">
    <property type="entry name" value="CATION EFFLUX SYSTEM PROTEIN CUSB"/>
    <property type="match status" value="1"/>
</dbReference>
<dbReference type="PROSITE" id="PS51257">
    <property type="entry name" value="PROKAR_LIPOPROTEIN"/>
    <property type="match status" value="1"/>
</dbReference>
<dbReference type="AlphaFoldDB" id="A0A521BYC0"/>
<reference evidence="5 6" key="1">
    <citation type="submission" date="2017-05" db="EMBL/GenBank/DDBJ databases">
        <authorList>
            <person name="Varghese N."/>
            <person name="Submissions S."/>
        </authorList>
    </citation>
    <scope>NUCLEOTIDE SEQUENCE [LARGE SCALE GENOMIC DNA]</scope>
    <source>
        <strain evidence="5 6">DSM 21985</strain>
    </source>
</reference>
<dbReference type="GO" id="GO:0015679">
    <property type="term" value="P:plasma membrane copper ion transport"/>
    <property type="evidence" value="ECO:0007669"/>
    <property type="project" value="TreeGrafter"/>
</dbReference>
<comment type="similarity">
    <text evidence="1">Belongs to the membrane fusion protein (MFP) (TC 8.A.1) family.</text>
</comment>
<dbReference type="OrthoDB" id="9814657at2"/>
<organism evidence="5 6">
    <name type="scientific">Gracilimonas mengyeensis</name>
    <dbReference type="NCBI Taxonomy" id="1302730"/>
    <lineage>
        <taxon>Bacteria</taxon>
        <taxon>Pseudomonadati</taxon>
        <taxon>Balneolota</taxon>
        <taxon>Balneolia</taxon>
        <taxon>Balneolales</taxon>
        <taxon>Balneolaceae</taxon>
        <taxon>Gracilimonas</taxon>
    </lineage>
</organism>
<keyword evidence="2" id="KW-0813">Transport</keyword>
<dbReference type="GO" id="GO:0016020">
    <property type="term" value="C:membrane"/>
    <property type="evidence" value="ECO:0007669"/>
    <property type="project" value="InterPro"/>
</dbReference>
<dbReference type="GO" id="GO:0060003">
    <property type="term" value="P:copper ion export"/>
    <property type="evidence" value="ECO:0007669"/>
    <property type="project" value="TreeGrafter"/>
</dbReference>
<feature type="domain" description="CzcB-like C-terminal circularly permuted SH3-like" evidence="4">
    <location>
        <begin position="335"/>
        <end position="396"/>
    </location>
</feature>
<evidence type="ECO:0000256" key="2">
    <source>
        <dbReference type="ARBA" id="ARBA00022448"/>
    </source>
</evidence>
<dbReference type="SUPFAM" id="SSF111369">
    <property type="entry name" value="HlyD-like secretion proteins"/>
    <property type="match status" value="1"/>
</dbReference>
<sequence>MRLPMNASSHKRKIVTVATAVLIGLAGCSGKEDISPQEDPGVPPSLQASETLQTIKLTQEQADNLAIQTYTVDSDPVSFSIDAPGEVFAAPERISVVSAPINGRVSNIYAHEGEKVSKGDPLLELESLEFANLVADYLEATAEITYQQQQVERLKVLTEEKISPQRTLERAEADLQRTQTKQSAALARLKAIGITNQQIQEWDPSTSDPNAKLTLYASIDGILNEHLIEMGESVTAYQKLLDIIDNTEVLVRGFVAPEDAIFIQPGMAVTISERASREGVSAHTIDAAVTTVNPALDQNNRSVVLNSIVRTTQNWPMVGQSVRVSYQAKPANNTVSIPISAVQFEQNNATVFVQHSGLEYELRRVQIARLTAKHAILNSGLETGEKVAVSQIFSLKAVERFEQFAD</sequence>
<protein>
    <submittedName>
        <fullName evidence="5">Membrane fusion protein, cobalt-zinc-cadmium efflux system</fullName>
    </submittedName>
</protein>
<evidence type="ECO:0000256" key="1">
    <source>
        <dbReference type="ARBA" id="ARBA00009477"/>
    </source>
</evidence>
<dbReference type="GO" id="GO:0030313">
    <property type="term" value="C:cell envelope"/>
    <property type="evidence" value="ECO:0007669"/>
    <property type="project" value="TreeGrafter"/>
</dbReference>
<name>A0A521BYC0_9BACT</name>